<organism evidence="1">
    <name type="scientific">Tanacetum cinerariifolium</name>
    <name type="common">Dalmatian daisy</name>
    <name type="synonym">Chrysanthemum cinerariifolium</name>
    <dbReference type="NCBI Taxonomy" id="118510"/>
    <lineage>
        <taxon>Eukaryota</taxon>
        <taxon>Viridiplantae</taxon>
        <taxon>Streptophyta</taxon>
        <taxon>Embryophyta</taxon>
        <taxon>Tracheophyta</taxon>
        <taxon>Spermatophyta</taxon>
        <taxon>Magnoliopsida</taxon>
        <taxon>eudicotyledons</taxon>
        <taxon>Gunneridae</taxon>
        <taxon>Pentapetalae</taxon>
        <taxon>asterids</taxon>
        <taxon>campanulids</taxon>
        <taxon>Asterales</taxon>
        <taxon>Asteraceae</taxon>
        <taxon>Asteroideae</taxon>
        <taxon>Anthemideae</taxon>
        <taxon>Anthemidinae</taxon>
        <taxon>Tanacetum</taxon>
    </lineage>
</organism>
<dbReference type="AlphaFoldDB" id="A0A699VFI7"/>
<dbReference type="EMBL" id="BKCJ011421321">
    <property type="protein sequence ID" value="GFD32166.1"/>
    <property type="molecule type" value="Genomic_DNA"/>
</dbReference>
<gene>
    <name evidence="1" type="ORF">Tci_904135</name>
</gene>
<accession>A0A699VFI7</accession>
<protein>
    <submittedName>
        <fullName evidence="1">Uncharacterized protein</fullName>
    </submittedName>
</protein>
<comment type="caution">
    <text evidence="1">The sequence shown here is derived from an EMBL/GenBank/DDBJ whole genome shotgun (WGS) entry which is preliminary data.</text>
</comment>
<sequence>FEQRSSKPELQSMTSGQISSGLDLTYTLSTITMQQPSKGELDLLFKAMYVDYIGGQLSSTARTVSPAQESQVR</sequence>
<evidence type="ECO:0000313" key="1">
    <source>
        <dbReference type="EMBL" id="GFD32166.1"/>
    </source>
</evidence>
<reference evidence="1" key="1">
    <citation type="journal article" date="2019" name="Sci. Rep.">
        <title>Draft genome of Tanacetum cinerariifolium, the natural source of mosquito coil.</title>
        <authorList>
            <person name="Yamashiro T."/>
            <person name="Shiraishi A."/>
            <person name="Satake H."/>
            <person name="Nakayama K."/>
        </authorList>
    </citation>
    <scope>NUCLEOTIDE SEQUENCE</scope>
</reference>
<feature type="non-terminal residue" evidence="1">
    <location>
        <position position="1"/>
    </location>
</feature>
<name>A0A699VFI7_TANCI</name>
<proteinExistence type="predicted"/>